<name>A0A860FQW3_PLEAT</name>
<evidence type="ECO:0000256" key="3">
    <source>
        <dbReference type="SAM" id="SignalP"/>
    </source>
</evidence>
<evidence type="ECO:0000256" key="1">
    <source>
        <dbReference type="ARBA" id="ARBA00022514"/>
    </source>
</evidence>
<proteinExistence type="evidence at transcript level"/>
<dbReference type="AlphaFoldDB" id="A0A860FQW3"/>
<accession>A0A860FQW3</accession>
<sequence length="147" mass="15947">MAPRSVVTMAMSLLCVALSTLSPPASAYGPRNYACCVRYTRNPQDVDLIIGYVEQRAVEVCRIEAIIFYIKPNRKVCADPNAGWVKRILKQLSAKLEEMSGKRAAALGRGRSQTTSLPSSPSSNSTSSNSTRSNSTRSNSTRSNSTL</sequence>
<dbReference type="GO" id="GO:0008009">
    <property type="term" value="F:chemokine activity"/>
    <property type="evidence" value="ECO:0007669"/>
    <property type="project" value="InterPro"/>
</dbReference>
<feature type="signal peptide" evidence="3">
    <location>
        <begin position="1"/>
        <end position="27"/>
    </location>
</feature>
<dbReference type="InterPro" id="IPR036048">
    <property type="entry name" value="Interleukin_8-like_sf"/>
</dbReference>
<dbReference type="PANTHER" id="PTHR12015:SF108">
    <property type="entry name" value="C-C MOTIF CHEMOKINE 20"/>
    <property type="match status" value="1"/>
</dbReference>
<dbReference type="EMBL" id="MT050038">
    <property type="protein sequence ID" value="QNB48520.1"/>
    <property type="molecule type" value="mRNA"/>
</dbReference>
<evidence type="ECO:0000313" key="5">
    <source>
        <dbReference type="EMBL" id="QNB48520.1"/>
    </source>
</evidence>
<keyword evidence="1" id="KW-0202">Cytokine</keyword>
<dbReference type="SMART" id="SM00199">
    <property type="entry name" value="SCY"/>
    <property type="match status" value="1"/>
</dbReference>
<evidence type="ECO:0000256" key="2">
    <source>
        <dbReference type="SAM" id="MobiDB-lite"/>
    </source>
</evidence>
<dbReference type="SUPFAM" id="SSF54117">
    <property type="entry name" value="Interleukin 8-like chemokines"/>
    <property type="match status" value="1"/>
</dbReference>
<feature type="compositionally biased region" description="Low complexity" evidence="2">
    <location>
        <begin position="114"/>
        <end position="147"/>
    </location>
</feature>
<dbReference type="GO" id="GO:0006955">
    <property type="term" value="P:immune response"/>
    <property type="evidence" value="ECO:0007669"/>
    <property type="project" value="InterPro"/>
</dbReference>
<feature type="domain" description="Chemokine interleukin-8-like" evidence="4">
    <location>
        <begin position="32"/>
        <end position="92"/>
    </location>
</feature>
<keyword evidence="3" id="KW-0732">Signal</keyword>
<organism evidence="5">
    <name type="scientific">Plecoglossus altivelis</name>
    <name type="common">Ayu sweetfish</name>
    <name type="synonym">Salmo altivelis</name>
    <dbReference type="NCBI Taxonomy" id="61084"/>
    <lineage>
        <taxon>Eukaryota</taxon>
        <taxon>Metazoa</taxon>
        <taxon>Chordata</taxon>
        <taxon>Craniata</taxon>
        <taxon>Vertebrata</taxon>
        <taxon>Euteleostomi</taxon>
        <taxon>Actinopterygii</taxon>
        <taxon>Neopterygii</taxon>
        <taxon>Teleostei</taxon>
        <taxon>Stomiati</taxon>
        <taxon>Osmeriformes</taxon>
        <taxon>Plecoglossus</taxon>
    </lineage>
</organism>
<reference evidence="5" key="1">
    <citation type="submission" date="2020-02" db="EMBL/GenBank/DDBJ databases">
        <authorList>
            <person name="Chen J."/>
            <person name="Zhou Q."/>
            <person name="Zhou Y."/>
        </authorList>
    </citation>
    <scope>NUCLEOTIDE SEQUENCE</scope>
</reference>
<dbReference type="InterPro" id="IPR001811">
    <property type="entry name" value="Chemokine_IL8-like_dom"/>
</dbReference>
<dbReference type="PANTHER" id="PTHR12015">
    <property type="entry name" value="SMALL INDUCIBLE CYTOKINE A"/>
    <property type="match status" value="1"/>
</dbReference>
<gene>
    <name evidence="5" type="primary">CCL20l2</name>
</gene>
<dbReference type="Gene3D" id="2.40.50.40">
    <property type="match status" value="1"/>
</dbReference>
<dbReference type="GO" id="GO:0005615">
    <property type="term" value="C:extracellular space"/>
    <property type="evidence" value="ECO:0007669"/>
    <property type="project" value="UniProtKB-KW"/>
</dbReference>
<dbReference type="Pfam" id="PF00048">
    <property type="entry name" value="IL8"/>
    <property type="match status" value="1"/>
</dbReference>
<dbReference type="InterPro" id="IPR039809">
    <property type="entry name" value="Chemokine_b/g/d"/>
</dbReference>
<feature type="chain" id="PRO_5032372568" evidence="3">
    <location>
        <begin position="28"/>
        <end position="147"/>
    </location>
</feature>
<feature type="region of interest" description="Disordered" evidence="2">
    <location>
        <begin position="103"/>
        <end position="147"/>
    </location>
</feature>
<evidence type="ECO:0000259" key="4">
    <source>
        <dbReference type="SMART" id="SM00199"/>
    </source>
</evidence>
<protein>
    <submittedName>
        <fullName evidence="5">C-C motif chemokine ligand 20-like 2</fullName>
    </submittedName>
</protein>